<keyword evidence="1" id="KW-0472">Membrane</keyword>
<feature type="transmembrane region" description="Helical" evidence="1">
    <location>
        <begin position="359"/>
        <end position="383"/>
    </location>
</feature>
<comment type="caution">
    <text evidence="2">The sequence shown here is derived from an EMBL/GenBank/DDBJ whole genome shotgun (WGS) entry which is preliminary data.</text>
</comment>
<feature type="transmembrane region" description="Helical" evidence="1">
    <location>
        <begin position="268"/>
        <end position="291"/>
    </location>
</feature>
<dbReference type="EMBL" id="FNBW01000002">
    <property type="protein sequence ID" value="SDF29838.1"/>
    <property type="molecule type" value="Genomic_DNA"/>
</dbReference>
<feature type="transmembrane region" description="Helical" evidence="1">
    <location>
        <begin position="12"/>
        <end position="34"/>
    </location>
</feature>
<keyword evidence="1" id="KW-1133">Transmembrane helix</keyword>
<dbReference type="AlphaFoldDB" id="A0A8G2BFU9"/>
<organism evidence="2 3">
    <name type="scientific">Thalassobaculum litoreum DSM 18839</name>
    <dbReference type="NCBI Taxonomy" id="1123362"/>
    <lineage>
        <taxon>Bacteria</taxon>
        <taxon>Pseudomonadati</taxon>
        <taxon>Pseudomonadota</taxon>
        <taxon>Alphaproteobacteria</taxon>
        <taxon>Rhodospirillales</taxon>
        <taxon>Thalassobaculaceae</taxon>
        <taxon>Thalassobaculum</taxon>
    </lineage>
</organism>
<sequence length="520" mass="55222">MSRLLSFLDRPIAAALALSRVRVFLAAVALYYGAGWLIRMVLLSGSSGDEAQLMLYGQSFALGYDFGNPPVAGWLAAVAEWAVGPTLGATVAIRYGLLALFFAAMLGAAREAIADRRLAVAAALSPVAFWFLGWASLTVYMDSLALIVALATTVWLMLRLSRLPTTAGFLCLLPVIGLGLLSKFSYGPVLVLLILSALAVPRMRAVVADRRFWIAVAGGVILAAPAHGYVLAQMETWLAVAEARILDGAIAEHPPEGPLERGLLALKAAFDFSLPLLPLFVLFFGRALWTLRTQALPDTQRPIVLWLGLWVVLVLFSLGLAMAVAGVDKLREHYLFVLIPLPILLFALVPPGGVGGRVVGGYTAALCLLAVAALGGLAAQAMVAPFDCSKCRLVMPWSDYAGQLRAAGFERGTIVSFDSPSTDAGPNLRRHLETVRVWTNKRPFYSPPPLAEPGGCVVVWNETRYPATLASLRAAPVSQIGEPLPAHAVVGTLTADLPLTGRPAPVLGYALIAEGIGGCR</sequence>
<feature type="transmembrane region" description="Helical" evidence="1">
    <location>
        <begin position="212"/>
        <end position="232"/>
    </location>
</feature>
<keyword evidence="1" id="KW-0812">Transmembrane</keyword>
<accession>A0A8G2BFU9</accession>
<proteinExistence type="predicted"/>
<feature type="transmembrane region" description="Helical" evidence="1">
    <location>
        <begin position="303"/>
        <end position="327"/>
    </location>
</feature>
<dbReference type="OrthoDB" id="7336615at2"/>
<protein>
    <recommendedName>
        <fullName evidence="4">Dolichyl-phosphate-mannose-protein mannosyltransferase</fullName>
    </recommendedName>
</protein>
<feature type="transmembrane region" description="Helical" evidence="1">
    <location>
        <begin position="334"/>
        <end position="353"/>
    </location>
</feature>
<feature type="transmembrane region" description="Helical" evidence="1">
    <location>
        <begin position="87"/>
        <end position="106"/>
    </location>
</feature>
<evidence type="ECO:0000313" key="3">
    <source>
        <dbReference type="Proteomes" id="UP000198615"/>
    </source>
</evidence>
<reference evidence="2 3" key="1">
    <citation type="submission" date="2016-10" db="EMBL/GenBank/DDBJ databases">
        <authorList>
            <person name="Varghese N."/>
            <person name="Submissions S."/>
        </authorList>
    </citation>
    <scope>NUCLEOTIDE SEQUENCE [LARGE SCALE GENOMIC DNA]</scope>
    <source>
        <strain evidence="2 3">DSM 18839</strain>
    </source>
</reference>
<gene>
    <name evidence="2" type="ORF">SAMN05660686_00947</name>
</gene>
<name>A0A8G2BFU9_9PROT</name>
<evidence type="ECO:0000256" key="1">
    <source>
        <dbReference type="SAM" id="Phobius"/>
    </source>
</evidence>
<evidence type="ECO:0008006" key="4">
    <source>
        <dbReference type="Google" id="ProtNLM"/>
    </source>
</evidence>
<evidence type="ECO:0000313" key="2">
    <source>
        <dbReference type="EMBL" id="SDF29838.1"/>
    </source>
</evidence>
<dbReference type="RefSeq" id="WP_093148523.1">
    <property type="nucleotide sequence ID" value="NZ_FNBW01000002.1"/>
</dbReference>
<dbReference type="Proteomes" id="UP000198615">
    <property type="component" value="Unassembled WGS sequence"/>
</dbReference>
<keyword evidence="3" id="KW-1185">Reference proteome</keyword>
<feature type="transmembrane region" description="Helical" evidence="1">
    <location>
        <begin position="167"/>
        <end position="200"/>
    </location>
</feature>